<feature type="compositionally biased region" description="Acidic residues" evidence="1">
    <location>
        <begin position="757"/>
        <end position="777"/>
    </location>
</feature>
<comment type="caution">
    <text evidence="3">The sequence shown here is derived from an EMBL/GenBank/DDBJ whole genome shotgun (WGS) entry which is preliminary data.</text>
</comment>
<evidence type="ECO:0000256" key="1">
    <source>
        <dbReference type="SAM" id="MobiDB-lite"/>
    </source>
</evidence>
<feature type="compositionally biased region" description="Acidic residues" evidence="1">
    <location>
        <begin position="675"/>
        <end position="690"/>
    </location>
</feature>
<feature type="signal peptide" evidence="2">
    <location>
        <begin position="1"/>
        <end position="20"/>
    </location>
</feature>
<feature type="region of interest" description="Disordered" evidence="1">
    <location>
        <begin position="803"/>
        <end position="905"/>
    </location>
</feature>
<dbReference type="Proteomes" id="UP001166286">
    <property type="component" value="Unassembled WGS sequence"/>
</dbReference>
<dbReference type="EMBL" id="JAFEKC020000014">
    <property type="protein sequence ID" value="KAK0510954.1"/>
    <property type="molecule type" value="Genomic_DNA"/>
</dbReference>
<keyword evidence="2" id="KW-0732">Signal</keyword>
<protein>
    <recommendedName>
        <fullName evidence="5">Cell wall protein</fullName>
    </recommendedName>
</protein>
<accession>A0AA39QZ54</accession>
<gene>
    <name evidence="3" type="ORF">JMJ35_006506</name>
</gene>
<feature type="compositionally biased region" description="Low complexity" evidence="1">
    <location>
        <begin position="851"/>
        <end position="900"/>
    </location>
</feature>
<evidence type="ECO:0000313" key="4">
    <source>
        <dbReference type="Proteomes" id="UP001166286"/>
    </source>
</evidence>
<name>A0AA39QZ54_9LECA</name>
<feature type="compositionally biased region" description="Low complexity" evidence="1">
    <location>
        <begin position="803"/>
        <end position="841"/>
    </location>
</feature>
<dbReference type="AlphaFoldDB" id="A0AA39QZ54"/>
<feature type="region of interest" description="Disordered" evidence="1">
    <location>
        <begin position="674"/>
        <end position="782"/>
    </location>
</feature>
<proteinExistence type="predicted"/>
<evidence type="ECO:0000256" key="2">
    <source>
        <dbReference type="SAM" id="SignalP"/>
    </source>
</evidence>
<feature type="compositionally biased region" description="Low complexity" evidence="1">
    <location>
        <begin position="691"/>
        <end position="751"/>
    </location>
</feature>
<sequence>MKLSVLVALTVVNFASYAFAQFSTDITVDSNGKKVYIAAAATSSVAAPASTPTLVYNCYYMPLICENVANFAKDINPGGGGDLGAMQLFYFDPDQSHKESRRTASCGCFQHDDCPLAKSNGKQAGTLVTQIGNQAPMNGLNTPINAASQQILLAGSNPGVLPNTNNAAPRVPLQTVPGRFFQQGVAFTCDEFPAATFINGGSDAKTICALQSWQVFSGSYNSAAPSANKGKWPLVSKSGQRREQDWQAQSHVYLRQAFGIKGSNGLGTVYPFSFTTTTMQAATKAYVVKAGPVTKVVNKRDGNPTFTTYAATTTVDVFGNEELESEDCEFQDSPVKDVNEKTPPAFKIPPNPRFKRQFAATQTSTVSTSSSVATNLAITRLNFGTGASSAMPRSANSSAVNSSASLISLSVVSSSSDSGTGASSTALFSGSASTATANASLTSLSGVSSSSDSGTGASSTALFSGSASTATANAPSNYLGASISSSNQNSSLVSTASSSIVSFSATVERSPTIGIASTVSTLETSSTPASSTAATSLGAISTSYSSSKPSSVTTSALQSTSDIVAGNPAATSSASVVSSNVASASSAAAALVADPSNSQKAQAAQQQTNDAKEAASSMLARAISGSPLANALSSLFATLGTAASAASAVVDASTPAAASAAASELLSDLNNAATDAEDVQEESKDDDDEPSNSPSNSPSASMTSPSTASQSSSTASSSQSTPSSITSSASSASSSSASSSTTSSSASAGPSVCTLAFDEDGDEDIEVGDDYTDDTVDLDPTTADDIACMPIYGSGGSIIPCSASASGSAASSSAASSTAASSSAASSSAASPSGAGTITGSQNSSATVAPTTELASSIETSTISTITPTAPATPTTPATSLDPAESTTENSPPSSTILPSSTPPPPYATGTCSFHLIETQDCASDSSNLFANVTLYDNDKSVIGQTNTDDDSVGEPINASDPYEFDSKLPNAIVITGEHEGDYVQFTYGSLSWRSRTTTGSATCSNGGWDPRQGPVCDERTGDNEDAVNNMDCSFPC</sequence>
<keyword evidence="4" id="KW-1185">Reference proteome</keyword>
<reference evidence="3" key="1">
    <citation type="submission" date="2023-03" db="EMBL/GenBank/DDBJ databases">
        <title>Complete genome of Cladonia borealis.</title>
        <authorList>
            <person name="Park H."/>
        </authorList>
    </citation>
    <scope>NUCLEOTIDE SEQUENCE</scope>
    <source>
        <strain evidence="3">ANT050790</strain>
    </source>
</reference>
<organism evidence="3 4">
    <name type="scientific">Cladonia borealis</name>
    <dbReference type="NCBI Taxonomy" id="184061"/>
    <lineage>
        <taxon>Eukaryota</taxon>
        <taxon>Fungi</taxon>
        <taxon>Dikarya</taxon>
        <taxon>Ascomycota</taxon>
        <taxon>Pezizomycotina</taxon>
        <taxon>Lecanoromycetes</taxon>
        <taxon>OSLEUM clade</taxon>
        <taxon>Lecanoromycetidae</taxon>
        <taxon>Lecanorales</taxon>
        <taxon>Lecanorineae</taxon>
        <taxon>Cladoniaceae</taxon>
        <taxon>Cladonia</taxon>
    </lineage>
</organism>
<feature type="chain" id="PRO_5041374913" description="Cell wall protein" evidence="2">
    <location>
        <begin position="21"/>
        <end position="1037"/>
    </location>
</feature>
<evidence type="ECO:0000313" key="3">
    <source>
        <dbReference type="EMBL" id="KAK0510954.1"/>
    </source>
</evidence>
<evidence type="ECO:0008006" key="5">
    <source>
        <dbReference type="Google" id="ProtNLM"/>
    </source>
</evidence>